<evidence type="ECO:0000313" key="2">
    <source>
        <dbReference type="EMBL" id="SNX36529.1"/>
    </source>
</evidence>
<dbReference type="AlphaFoldDB" id="A0A2D0PDE8"/>
<protein>
    <submittedName>
        <fullName evidence="2">U47-Eretoxin-Ek1c_1</fullName>
    </submittedName>
</protein>
<accession>A0A2D0PDE8</accession>
<feature type="signal peptide" evidence="1">
    <location>
        <begin position="1"/>
        <end position="17"/>
    </location>
</feature>
<dbReference type="EMBL" id="HAHE01000469">
    <property type="protein sequence ID" value="SNX36529.1"/>
    <property type="molecule type" value="Transcribed_RNA"/>
</dbReference>
<reference evidence="2" key="2">
    <citation type="submission" date="2017-10" db="EMBL/GenBank/DDBJ databases">
        <title>Unravelling the molecular evolution of spider venoms.</title>
        <authorList>
            <person name="Pineda S."/>
        </authorList>
    </citation>
    <scope>NUCLEOTIDE SEQUENCE</scope>
</reference>
<organism evidence="2">
    <name type="scientific">Eresus cinnaberinus</name>
    <name type="common">Ladybird spider</name>
    <name type="synonym">Eresus kollari</name>
    <dbReference type="NCBI Taxonomy" id="175337"/>
    <lineage>
        <taxon>Eukaryota</taxon>
        <taxon>Metazoa</taxon>
        <taxon>Ecdysozoa</taxon>
        <taxon>Arthropoda</taxon>
        <taxon>Chelicerata</taxon>
        <taxon>Arachnida</taxon>
        <taxon>Araneae</taxon>
        <taxon>Araneomorphae</taxon>
        <taxon>Entelegynae</taxon>
        <taxon>Eresoidea</taxon>
        <taxon>Eresidae</taxon>
        <taxon>Eresus</taxon>
    </lineage>
</organism>
<keyword evidence="1" id="KW-0732">Signal</keyword>
<feature type="chain" id="PRO_5012157949" evidence="1">
    <location>
        <begin position="18"/>
        <end position="75"/>
    </location>
</feature>
<proteinExistence type="predicted"/>
<evidence type="ECO:0000256" key="1">
    <source>
        <dbReference type="SAM" id="SignalP"/>
    </source>
</evidence>
<reference evidence="2" key="1">
    <citation type="submission" date="2017-05" db="EMBL/GenBank/DDBJ databases">
        <authorList>
            <person name="Song R."/>
            <person name="Chenine A.L."/>
            <person name="Ruprecht R.M."/>
        </authorList>
    </citation>
    <scope>NUCLEOTIDE SEQUENCE</scope>
</reference>
<sequence length="75" mass="8523">MKLIILCTLCCLSIGLASVIRDEKEASLEIIKNAIERKDTCLAENSPCDPKRMDVAKTINAHVAKRRERQEGRRR</sequence>
<name>A0A2D0PDE8_ERECI</name>